<dbReference type="InterPro" id="IPR054339">
    <property type="entry name" value="GMT_wHTH"/>
</dbReference>
<protein>
    <submittedName>
        <fullName evidence="2">Three-Cys-motif partner protein</fullName>
    </submittedName>
</protein>
<gene>
    <name evidence="2" type="ORF">CLV51_1154</name>
</gene>
<organism evidence="2 3">
    <name type="scientific">Chitinophaga niastensis</name>
    <dbReference type="NCBI Taxonomy" id="536980"/>
    <lineage>
        <taxon>Bacteria</taxon>
        <taxon>Pseudomonadati</taxon>
        <taxon>Bacteroidota</taxon>
        <taxon>Chitinophagia</taxon>
        <taxon>Chitinophagales</taxon>
        <taxon>Chitinophagaceae</taxon>
        <taxon>Chitinophaga</taxon>
    </lineage>
</organism>
<accession>A0A2P8H7U6</accession>
<name>A0A2P8H7U6_CHINA</name>
<evidence type="ECO:0000313" key="2">
    <source>
        <dbReference type="EMBL" id="PSL42296.1"/>
    </source>
</evidence>
<proteinExistence type="predicted"/>
<sequence>MNKLDVKTNLLDHSEAKVRLLGEYVKRYLNIISNDGYTEVINMHDLFCGPGLYDNGGHGSPLVILKHVKQTYYTIIDKSSRKRPKINCYFNDLDKSKTEILNQSIKDGSLHYPVIGELNLSNNDYKVAVVDLKDRFEKFKNEKSFVFIDPYGYKELVAGDIQGLLGKHKKSEVLIWLPIQFMYRFADEGTPAVLKNFMTELGIMDEAKKTKNVWEFISLLNTGFQNFLGNAFFVDHFSLKKEENTVFCLFFFTSHIKGFEKMLESKWEIDTEQGRGWQYSGIIPSLFSEQKTNELEATLKSFLKTGRKYNSDVYEFVLRQGYLTKHATEVLSNLQKNGQLQVFLGNGTAARKNSFYIKYHKPSDIDNKKVYFALN</sequence>
<evidence type="ECO:0000259" key="1">
    <source>
        <dbReference type="Pfam" id="PF22560"/>
    </source>
</evidence>
<feature type="domain" description="GMT-like wHTH" evidence="1">
    <location>
        <begin position="287"/>
        <end position="343"/>
    </location>
</feature>
<dbReference type="Proteomes" id="UP000240971">
    <property type="component" value="Unassembled WGS sequence"/>
</dbReference>
<evidence type="ECO:0000313" key="3">
    <source>
        <dbReference type="Proteomes" id="UP000240971"/>
    </source>
</evidence>
<keyword evidence="3" id="KW-1185">Reference proteome</keyword>
<dbReference type="Pfam" id="PF22560">
    <property type="entry name" value="GMT-wHTH"/>
    <property type="match status" value="1"/>
</dbReference>
<dbReference type="EMBL" id="PYAW01000015">
    <property type="protein sequence ID" value="PSL42296.1"/>
    <property type="molecule type" value="Genomic_DNA"/>
</dbReference>
<reference evidence="2 3" key="1">
    <citation type="submission" date="2018-03" db="EMBL/GenBank/DDBJ databases">
        <title>Genomic Encyclopedia of Archaeal and Bacterial Type Strains, Phase II (KMG-II): from individual species to whole genera.</title>
        <authorList>
            <person name="Goeker M."/>
        </authorList>
    </citation>
    <scope>NUCLEOTIDE SEQUENCE [LARGE SCALE GENOMIC DNA]</scope>
    <source>
        <strain evidence="2 3">DSM 24859</strain>
    </source>
</reference>
<comment type="caution">
    <text evidence="2">The sequence shown here is derived from an EMBL/GenBank/DDBJ whole genome shotgun (WGS) entry which is preliminary data.</text>
</comment>
<dbReference type="RefSeq" id="WP_106531541.1">
    <property type="nucleotide sequence ID" value="NZ_PYAW01000015.1"/>
</dbReference>
<dbReference type="OrthoDB" id="275124at2"/>
<dbReference type="NCBIfam" id="TIGR04474">
    <property type="entry name" value="tcm_partner"/>
    <property type="match status" value="1"/>
</dbReference>
<dbReference type="InterPro" id="IPR031009">
    <property type="entry name" value="Tcm_partner"/>
</dbReference>
<dbReference type="AlphaFoldDB" id="A0A2P8H7U6"/>